<keyword evidence="3" id="KW-1185">Reference proteome</keyword>
<protein>
    <recommendedName>
        <fullName evidence="4">Membrane protein YczE</fullName>
    </recommendedName>
</protein>
<dbReference type="PANTHER" id="PTHR40078">
    <property type="entry name" value="INTEGRAL MEMBRANE PROTEIN-RELATED"/>
    <property type="match status" value="1"/>
</dbReference>
<accession>A0ABY8EHR8</accession>
<keyword evidence="1" id="KW-0812">Transmembrane</keyword>
<dbReference type="PANTHER" id="PTHR40078:SF1">
    <property type="entry name" value="INTEGRAL MEMBRANE PROTEIN"/>
    <property type="match status" value="1"/>
</dbReference>
<proteinExistence type="predicted"/>
<sequence length="219" mass="23932">MKKCINTIMTLLFGFIVCSIGIILEVNANIGLGPWDAFHIGVIKHIPMSLGNVQIATGLVIVLFTTFMGQIPGWGTISNMILIGIFTDIINNSNIIPVSDNMLQGIIMMVIGIILMAFGTYLYMKVQLGTGPRDGLMVVMVKKTGKSVRFVRNFIEGCALIIGIILGAPVGIGTVIYVFGIGYAVQWIFELFKFDTGDVVHRSILDDYRLVSQSLALKK</sequence>
<feature type="transmembrane region" description="Helical" evidence="1">
    <location>
        <begin position="102"/>
        <end position="123"/>
    </location>
</feature>
<keyword evidence="1" id="KW-0472">Membrane</keyword>
<name>A0ABY8EHR8_9FIRM</name>
<organism evidence="2 3">
    <name type="scientific">Tepidibacter hydrothermalis</name>
    <dbReference type="NCBI Taxonomy" id="3036126"/>
    <lineage>
        <taxon>Bacteria</taxon>
        <taxon>Bacillati</taxon>
        <taxon>Bacillota</taxon>
        <taxon>Clostridia</taxon>
        <taxon>Peptostreptococcales</taxon>
        <taxon>Peptostreptococcaceae</taxon>
        <taxon>Tepidibacter</taxon>
    </lineage>
</organism>
<evidence type="ECO:0000256" key="1">
    <source>
        <dbReference type="SAM" id="Phobius"/>
    </source>
</evidence>
<reference evidence="2 3" key="1">
    <citation type="submission" date="2023-03" db="EMBL/GenBank/DDBJ databases">
        <title>Complete genome sequence of Tepidibacter sp. SWIR-1, isolated from a deep-sea hydrothermal vent.</title>
        <authorList>
            <person name="Li X."/>
        </authorList>
    </citation>
    <scope>NUCLEOTIDE SEQUENCE [LARGE SCALE GENOMIC DNA]</scope>
    <source>
        <strain evidence="2 3">SWIR-1</strain>
    </source>
</reference>
<gene>
    <name evidence="2" type="ORF">P4S50_03395</name>
</gene>
<evidence type="ECO:0008006" key="4">
    <source>
        <dbReference type="Google" id="ProtNLM"/>
    </source>
</evidence>
<dbReference type="Pfam" id="PF19700">
    <property type="entry name" value="DUF6198"/>
    <property type="match status" value="1"/>
</dbReference>
<feature type="transmembrane region" description="Helical" evidence="1">
    <location>
        <begin position="46"/>
        <end position="64"/>
    </location>
</feature>
<feature type="transmembrane region" description="Helical" evidence="1">
    <location>
        <begin position="7"/>
        <end position="26"/>
    </location>
</feature>
<dbReference type="RefSeq" id="WP_277733113.1">
    <property type="nucleotide sequence ID" value="NZ_CP120733.1"/>
</dbReference>
<evidence type="ECO:0000313" key="2">
    <source>
        <dbReference type="EMBL" id="WFD11134.1"/>
    </source>
</evidence>
<feature type="transmembrane region" description="Helical" evidence="1">
    <location>
        <begin position="71"/>
        <end position="90"/>
    </location>
</feature>
<evidence type="ECO:0000313" key="3">
    <source>
        <dbReference type="Proteomes" id="UP001222800"/>
    </source>
</evidence>
<dbReference type="EMBL" id="CP120733">
    <property type="protein sequence ID" value="WFD11134.1"/>
    <property type="molecule type" value="Genomic_DNA"/>
</dbReference>
<dbReference type="Proteomes" id="UP001222800">
    <property type="component" value="Chromosome"/>
</dbReference>
<dbReference type="InterPro" id="IPR038750">
    <property type="entry name" value="YczE/YyaS-like"/>
</dbReference>
<keyword evidence="1" id="KW-1133">Transmembrane helix</keyword>